<accession>A0A2I4B5S1</accession>
<dbReference type="AlphaFoldDB" id="A0A2I4B5S1"/>
<dbReference type="GO" id="GO:0035556">
    <property type="term" value="P:intracellular signal transduction"/>
    <property type="evidence" value="ECO:0007669"/>
    <property type="project" value="TreeGrafter"/>
</dbReference>
<comment type="similarity">
    <text evidence="3">Belongs to the protein phosphatase inhibitor 1 family.</text>
</comment>
<evidence type="ECO:0000256" key="6">
    <source>
        <dbReference type="ARBA" id="ARBA00022553"/>
    </source>
</evidence>
<reference evidence="12" key="1">
    <citation type="submission" date="2025-08" db="UniProtKB">
        <authorList>
            <consortium name="RefSeq"/>
        </authorList>
    </citation>
    <scope>IDENTIFICATION</scope>
    <source>
        <strain evidence="12">Quisiro</strain>
        <tissue evidence="12">Liver</tissue>
    </source>
</reference>
<dbReference type="GeneID" id="106516991"/>
<dbReference type="OrthoDB" id="9946890at2759"/>
<evidence type="ECO:0000256" key="1">
    <source>
        <dbReference type="ARBA" id="ARBA00002900"/>
    </source>
</evidence>
<evidence type="ECO:0000256" key="7">
    <source>
        <dbReference type="ARBA" id="ARBA00023272"/>
    </source>
</evidence>
<keyword evidence="7" id="KW-0650">Protein phosphatase inhibitor</keyword>
<dbReference type="Proteomes" id="UP000192220">
    <property type="component" value="Unplaced"/>
</dbReference>
<dbReference type="PANTHER" id="PTHR15417:SF2">
    <property type="entry name" value="PROTEIN PHOSPHATASE 1 REGULATORY SUBUNIT 1B"/>
    <property type="match status" value="1"/>
</dbReference>
<name>A0A2I4B5S1_AUSLI</name>
<feature type="compositionally biased region" description="Basic and acidic residues" evidence="10">
    <location>
        <begin position="173"/>
        <end position="194"/>
    </location>
</feature>
<evidence type="ECO:0000256" key="5">
    <source>
        <dbReference type="ARBA" id="ARBA00022490"/>
    </source>
</evidence>
<evidence type="ECO:0000256" key="10">
    <source>
        <dbReference type="SAM" id="MobiDB-lite"/>
    </source>
</evidence>
<feature type="region of interest" description="Disordered" evidence="10">
    <location>
        <begin position="106"/>
        <end position="194"/>
    </location>
</feature>
<proteinExistence type="inferred from homology"/>
<dbReference type="KEGG" id="alim:106516991"/>
<dbReference type="GO" id="GO:0004864">
    <property type="term" value="F:protein phosphatase inhibitor activity"/>
    <property type="evidence" value="ECO:0007669"/>
    <property type="project" value="UniProtKB-KW"/>
</dbReference>
<dbReference type="Pfam" id="PF05395">
    <property type="entry name" value="DARPP-32"/>
    <property type="match status" value="1"/>
</dbReference>
<feature type="compositionally biased region" description="Acidic residues" evidence="10">
    <location>
        <begin position="121"/>
        <end position="140"/>
    </location>
</feature>
<evidence type="ECO:0000256" key="3">
    <source>
        <dbReference type="ARBA" id="ARBA00007775"/>
    </source>
</evidence>
<evidence type="ECO:0000256" key="2">
    <source>
        <dbReference type="ARBA" id="ARBA00004496"/>
    </source>
</evidence>
<feature type="region of interest" description="Disordered" evidence="10">
    <location>
        <begin position="1"/>
        <end position="20"/>
    </location>
</feature>
<dbReference type="GO" id="GO:0005737">
    <property type="term" value="C:cytoplasm"/>
    <property type="evidence" value="ECO:0007669"/>
    <property type="project" value="UniProtKB-SubCell"/>
</dbReference>
<dbReference type="STRING" id="52670.A0A2I4B5S1"/>
<keyword evidence="5" id="KW-0963">Cytoplasm</keyword>
<evidence type="ECO:0000256" key="8">
    <source>
        <dbReference type="ARBA" id="ARBA00029874"/>
    </source>
</evidence>
<keyword evidence="11" id="KW-1185">Reference proteome</keyword>
<dbReference type="InterPro" id="IPR008466">
    <property type="entry name" value="PPP1R1A/B/C"/>
</dbReference>
<protein>
    <recommendedName>
        <fullName evidence="4">Protein phosphatase 1 regulatory subunit 1B</fullName>
    </recommendedName>
    <alternativeName>
        <fullName evidence="8">DARPP-32</fullName>
    </alternativeName>
    <alternativeName>
        <fullName evidence="9">Dopamine- and cAMP-regulated neuronal phosphoprotein</fullName>
    </alternativeName>
</protein>
<gene>
    <name evidence="12" type="primary">LOC106516991</name>
</gene>
<dbReference type="PANTHER" id="PTHR15417">
    <property type="entry name" value="PROTEIN PHOSPHATASE INHIBITOR AND DOPAMINE- AND CAMP-REGULATED NEURONAL PHOSPHOPROTEIN"/>
    <property type="match status" value="1"/>
</dbReference>
<keyword evidence="6" id="KW-0597">Phosphoprotein</keyword>
<dbReference type="RefSeq" id="XP_013863090.1">
    <property type="nucleotide sequence ID" value="XM_014007636.1"/>
</dbReference>
<feature type="region of interest" description="Disordered" evidence="10">
    <location>
        <begin position="45"/>
        <end position="74"/>
    </location>
</feature>
<comment type="subcellular location">
    <subcellularLocation>
        <location evidence="2">Cytoplasm</location>
    </subcellularLocation>
</comment>
<feature type="compositionally biased region" description="Basic and acidic residues" evidence="10">
    <location>
        <begin position="11"/>
        <end position="20"/>
    </location>
</feature>
<dbReference type="InParanoid" id="A0A2I4B5S1"/>
<evidence type="ECO:0000313" key="12">
    <source>
        <dbReference type="RefSeq" id="XP_013863090.1"/>
    </source>
</evidence>
<sequence>MDPLLPADPDMMERESDQEARKKIQFSVPSPVALQLDPRQVELIRRRRPTPATLFRLTDQPSPEEDSGPHQWVLGENGALKAKLVHMSTYQPPSLKAVQMMAQAHLSSLNLKSDDSGEPSSGEEEEQHDDDDDDDEEEEEKQQTASATYDSGEASEPLRDPRDLPDSSCADATLHHDDQDTATRREGEKGDREN</sequence>
<evidence type="ECO:0000313" key="11">
    <source>
        <dbReference type="Proteomes" id="UP000192220"/>
    </source>
</evidence>
<organism evidence="11 12">
    <name type="scientific">Austrofundulus limnaeus</name>
    <name type="common">Annual killifish</name>
    <dbReference type="NCBI Taxonomy" id="52670"/>
    <lineage>
        <taxon>Eukaryota</taxon>
        <taxon>Metazoa</taxon>
        <taxon>Chordata</taxon>
        <taxon>Craniata</taxon>
        <taxon>Vertebrata</taxon>
        <taxon>Euteleostomi</taxon>
        <taxon>Actinopterygii</taxon>
        <taxon>Neopterygii</taxon>
        <taxon>Teleostei</taxon>
        <taxon>Neoteleostei</taxon>
        <taxon>Acanthomorphata</taxon>
        <taxon>Ovalentaria</taxon>
        <taxon>Atherinomorphae</taxon>
        <taxon>Cyprinodontiformes</taxon>
        <taxon>Rivulidae</taxon>
        <taxon>Austrofundulus</taxon>
    </lineage>
</organism>
<comment type="function">
    <text evidence="1">Inhibitor of protein-phosphatase 1.</text>
</comment>
<evidence type="ECO:0000256" key="9">
    <source>
        <dbReference type="ARBA" id="ARBA00030254"/>
    </source>
</evidence>
<feature type="compositionally biased region" description="Basic and acidic residues" evidence="10">
    <location>
        <begin position="156"/>
        <end position="165"/>
    </location>
</feature>
<evidence type="ECO:0000256" key="4">
    <source>
        <dbReference type="ARBA" id="ARBA00020090"/>
    </source>
</evidence>